<comment type="subcellular location">
    <subcellularLocation>
        <location evidence="1">Membrane</location>
        <topology evidence="1">Multi-pass membrane protein</topology>
    </subcellularLocation>
</comment>
<dbReference type="PANTHER" id="PTHR48041">
    <property type="entry name" value="ABC TRANSPORTER G FAMILY MEMBER 28"/>
    <property type="match status" value="1"/>
</dbReference>
<dbReference type="PROSITE" id="PS50893">
    <property type="entry name" value="ABC_TRANSPORTER_2"/>
    <property type="match status" value="1"/>
</dbReference>
<keyword evidence="12" id="KW-1185">Reference proteome</keyword>
<dbReference type="Pfam" id="PF00005">
    <property type="entry name" value="ABC_tran"/>
    <property type="match status" value="1"/>
</dbReference>
<evidence type="ECO:0000256" key="1">
    <source>
        <dbReference type="ARBA" id="ARBA00004141"/>
    </source>
</evidence>
<comment type="caution">
    <text evidence="10">The sequence shown here is derived from an EMBL/GenBank/DDBJ whole genome shotgun (WGS) entry which is preliminary data.</text>
</comment>
<dbReference type="CDD" id="cd03213">
    <property type="entry name" value="ABCG_EPDR"/>
    <property type="match status" value="1"/>
</dbReference>
<evidence type="ECO:0000256" key="4">
    <source>
        <dbReference type="ARBA" id="ARBA00022741"/>
    </source>
</evidence>
<protein>
    <submittedName>
        <fullName evidence="11">ATP-binding cassette sub-family G member 1</fullName>
    </submittedName>
</protein>
<evidence type="ECO:0000259" key="9">
    <source>
        <dbReference type="PROSITE" id="PS50893"/>
    </source>
</evidence>
<dbReference type="SUPFAM" id="SSF52540">
    <property type="entry name" value="P-loop containing nucleoside triphosphate hydrolases"/>
    <property type="match status" value="1"/>
</dbReference>
<evidence type="ECO:0000256" key="6">
    <source>
        <dbReference type="ARBA" id="ARBA00022989"/>
    </source>
</evidence>
<evidence type="ECO:0000256" key="2">
    <source>
        <dbReference type="ARBA" id="ARBA00022448"/>
    </source>
</evidence>
<dbReference type="GO" id="GO:0140359">
    <property type="term" value="F:ABC-type transporter activity"/>
    <property type="evidence" value="ECO:0007669"/>
    <property type="project" value="InterPro"/>
</dbReference>
<evidence type="ECO:0000256" key="8">
    <source>
        <dbReference type="SAM" id="Phobius"/>
    </source>
</evidence>
<dbReference type="Proteomes" id="UP001152797">
    <property type="component" value="Unassembled WGS sequence"/>
</dbReference>
<keyword evidence="2" id="KW-0813">Transport</keyword>
<feature type="domain" description="ABC transporter" evidence="9">
    <location>
        <begin position="21"/>
        <end position="266"/>
    </location>
</feature>
<reference evidence="10" key="1">
    <citation type="submission" date="2022-10" db="EMBL/GenBank/DDBJ databases">
        <authorList>
            <person name="Chen Y."/>
            <person name="Dougan E. K."/>
            <person name="Chan C."/>
            <person name="Rhodes N."/>
            <person name="Thang M."/>
        </authorList>
    </citation>
    <scope>NUCLEOTIDE SEQUENCE</scope>
</reference>
<organism evidence="10">
    <name type="scientific">Cladocopium goreaui</name>
    <dbReference type="NCBI Taxonomy" id="2562237"/>
    <lineage>
        <taxon>Eukaryota</taxon>
        <taxon>Sar</taxon>
        <taxon>Alveolata</taxon>
        <taxon>Dinophyceae</taxon>
        <taxon>Suessiales</taxon>
        <taxon>Symbiodiniaceae</taxon>
        <taxon>Cladocopium</taxon>
    </lineage>
</organism>
<proteinExistence type="predicted"/>
<dbReference type="Pfam" id="PF01061">
    <property type="entry name" value="ABC2_membrane"/>
    <property type="match status" value="1"/>
</dbReference>
<keyword evidence="3 8" id="KW-0812">Transmembrane</keyword>
<dbReference type="GO" id="GO:0016887">
    <property type="term" value="F:ATP hydrolysis activity"/>
    <property type="evidence" value="ECO:0007669"/>
    <property type="project" value="InterPro"/>
</dbReference>
<dbReference type="GO" id="GO:0016020">
    <property type="term" value="C:membrane"/>
    <property type="evidence" value="ECO:0007669"/>
    <property type="project" value="UniProtKB-SubCell"/>
</dbReference>
<evidence type="ECO:0000313" key="10">
    <source>
        <dbReference type="EMBL" id="CAI3980513.1"/>
    </source>
</evidence>
<dbReference type="Gene3D" id="3.40.50.300">
    <property type="entry name" value="P-loop containing nucleotide triphosphate hydrolases"/>
    <property type="match status" value="1"/>
</dbReference>
<name>A0A9P1BYA4_9DINO</name>
<evidence type="ECO:0000256" key="5">
    <source>
        <dbReference type="ARBA" id="ARBA00022840"/>
    </source>
</evidence>
<dbReference type="GO" id="GO:0005524">
    <property type="term" value="F:ATP binding"/>
    <property type="evidence" value="ECO:0007669"/>
    <property type="project" value="UniProtKB-KW"/>
</dbReference>
<dbReference type="InterPro" id="IPR027417">
    <property type="entry name" value="P-loop_NTPase"/>
</dbReference>
<evidence type="ECO:0000313" key="11">
    <source>
        <dbReference type="EMBL" id="CAL4767825.1"/>
    </source>
</evidence>
<keyword evidence="5 11" id="KW-0067">ATP-binding</keyword>
<feature type="transmembrane region" description="Helical" evidence="8">
    <location>
        <begin position="432"/>
        <end position="450"/>
    </location>
</feature>
<gene>
    <name evidence="10" type="ORF">C1SCF055_LOCUS8380</name>
</gene>
<feature type="transmembrane region" description="Helical" evidence="8">
    <location>
        <begin position="567"/>
        <end position="589"/>
    </location>
</feature>
<feature type="transmembrane region" description="Helical" evidence="8">
    <location>
        <begin position="343"/>
        <end position="366"/>
    </location>
</feature>
<accession>A0A9P1BYA4</accession>
<dbReference type="InterPro" id="IPR003593">
    <property type="entry name" value="AAA+_ATPase"/>
</dbReference>
<dbReference type="InterPro" id="IPR003439">
    <property type="entry name" value="ABC_transporter-like_ATP-bd"/>
</dbReference>
<dbReference type="PANTHER" id="PTHR48041:SF139">
    <property type="entry name" value="PROTEIN SCARLET"/>
    <property type="match status" value="1"/>
</dbReference>
<dbReference type="EMBL" id="CAMXCT030000561">
    <property type="protein sequence ID" value="CAL4767825.1"/>
    <property type="molecule type" value="Genomic_DNA"/>
</dbReference>
<evidence type="ECO:0000313" key="12">
    <source>
        <dbReference type="Proteomes" id="UP001152797"/>
    </source>
</evidence>
<dbReference type="EMBL" id="CAMXCT010000561">
    <property type="protein sequence ID" value="CAI3980513.1"/>
    <property type="molecule type" value="Genomic_DNA"/>
</dbReference>
<dbReference type="SMART" id="SM00382">
    <property type="entry name" value="AAA"/>
    <property type="match status" value="1"/>
</dbReference>
<evidence type="ECO:0000256" key="7">
    <source>
        <dbReference type="ARBA" id="ARBA00023136"/>
    </source>
</evidence>
<dbReference type="InterPro" id="IPR013525">
    <property type="entry name" value="ABC2_TM"/>
</dbReference>
<sequence>MATAVSPEALEEGKKLSNFSWRSVNMTVDMGKEKKNILNDISGSLKGGEVCALMGPSGAGKTSLLNVLAGRVRSRGKVLVNGNILLDGLPVSGSSLRKRIAYVMQQDILTPTQTVRESLWFSANLRLPNTYTREDKQQMVEKMLKDLGLEKCADTFIGDDMIRGVSGGEKKRTCVGIELIMKPKLIFLDEPTSGLDSYAAHNVVMRLKDMAHHDGCNVLCTIHQPSSEVFHLFDRTMVLRSGKLFYFGSLPGLSESLHSAGKGCPNEFNLADHVMFVLQTESGDALDKIEASMKGDQTMAEEPSMPNDKSAMTLKMDGAHAGFCTQLYALSKREAQNVWRDKAGLIASVMVPLILNVFFACIFFQVGDNTRSGWSAGSHFGGMTQVAIGGMFGAAQPLLLKFPLDRGIFLREYATQTYGAAPYFIAKSMVELPQTFLNAAITWAAAYFLMGLQGSFIMYVLIFWLTGIAAASTALLVGCIASNAEVAQQAAPAVFVPQLLFAGFFIQAEQIPIWLRWAQYTCALKYGMNLNIMNEFGAETIKDWPLEQQMAVTKFIYMNEINVDHGWIYAGILLAIVAVVRMLSVFALAKRAAAFF</sequence>
<feature type="transmembrane region" description="Helical" evidence="8">
    <location>
        <begin position="490"/>
        <end position="508"/>
    </location>
</feature>
<dbReference type="OrthoDB" id="184675at2759"/>
<reference evidence="11 12" key="2">
    <citation type="submission" date="2024-05" db="EMBL/GenBank/DDBJ databases">
        <authorList>
            <person name="Chen Y."/>
            <person name="Shah S."/>
            <person name="Dougan E. K."/>
            <person name="Thang M."/>
            <person name="Chan C."/>
        </authorList>
    </citation>
    <scope>NUCLEOTIDE SEQUENCE [LARGE SCALE GENOMIC DNA]</scope>
</reference>
<dbReference type="EMBL" id="CAMXCT020000561">
    <property type="protein sequence ID" value="CAL1133888.1"/>
    <property type="molecule type" value="Genomic_DNA"/>
</dbReference>
<feature type="transmembrane region" description="Helical" evidence="8">
    <location>
        <begin position="456"/>
        <end position="478"/>
    </location>
</feature>
<feature type="transmembrane region" description="Helical" evidence="8">
    <location>
        <begin position="386"/>
        <end position="404"/>
    </location>
</feature>
<dbReference type="InterPro" id="IPR050352">
    <property type="entry name" value="ABCG_transporters"/>
</dbReference>
<keyword evidence="4" id="KW-0547">Nucleotide-binding</keyword>
<evidence type="ECO:0000256" key="3">
    <source>
        <dbReference type="ARBA" id="ARBA00022692"/>
    </source>
</evidence>
<keyword evidence="6 8" id="KW-1133">Transmembrane helix</keyword>
<dbReference type="AlphaFoldDB" id="A0A9P1BYA4"/>
<keyword evidence="7 8" id="KW-0472">Membrane</keyword>